<dbReference type="Pfam" id="PF08837">
    <property type="entry name" value="DUF1810"/>
    <property type="match status" value="1"/>
</dbReference>
<sequence>MTGGAHRAGDTLERFLEAQRPVMDPVRAELAAGRKRTHWMWFVFPQIRGLGHSPTAQRYAIDSLAEAATYLQHPVLGARLRECTRLVNEIHGRAIGEIFGYPDDLKFHSCMTLFARAPPSASRRP</sequence>
<gene>
    <name evidence="1" type="ORF">B1A_17249</name>
</gene>
<protein>
    <submittedName>
        <fullName evidence="1">Protein containing DUF1810</fullName>
    </submittedName>
</protein>
<name>T1AAZ3_9ZZZZ</name>
<comment type="caution">
    <text evidence="1">The sequence shown here is derived from an EMBL/GenBank/DDBJ whole genome shotgun (WGS) entry which is preliminary data.</text>
</comment>
<dbReference type="PIRSF" id="PIRSF008546">
    <property type="entry name" value="UCP008546"/>
    <property type="match status" value="1"/>
</dbReference>
<reference evidence="1" key="2">
    <citation type="journal article" date="2014" name="ISME J.">
        <title>Microbial stratification in low pH oxic and suboxic macroscopic growths along an acid mine drainage.</title>
        <authorList>
            <person name="Mendez-Garcia C."/>
            <person name="Mesa V."/>
            <person name="Sprenger R.R."/>
            <person name="Richter M."/>
            <person name="Diez M.S."/>
            <person name="Solano J."/>
            <person name="Bargiela R."/>
            <person name="Golyshina O.V."/>
            <person name="Manteca A."/>
            <person name="Ramos J.L."/>
            <person name="Gallego J.R."/>
            <person name="Llorente I."/>
            <person name="Martins Dos Santos V.A."/>
            <person name="Jensen O.N."/>
            <person name="Pelaez A.I."/>
            <person name="Sanchez J."/>
            <person name="Ferrer M."/>
        </authorList>
    </citation>
    <scope>NUCLEOTIDE SEQUENCE</scope>
</reference>
<dbReference type="Gene3D" id="1.25.40.380">
    <property type="entry name" value="Protein of unknown function DUF1810"/>
    <property type="match status" value="1"/>
</dbReference>
<proteinExistence type="predicted"/>
<evidence type="ECO:0000313" key="1">
    <source>
        <dbReference type="EMBL" id="EQD38059.1"/>
    </source>
</evidence>
<dbReference type="AlphaFoldDB" id="T1AAZ3"/>
<accession>T1AAZ3</accession>
<reference evidence="1" key="1">
    <citation type="submission" date="2013-08" db="EMBL/GenBank/DDBJ databases">
        <authorList>
            <person name="Mendez C."/>
            <person name="Richter M."/>
            <person name="Ferrer M."/>
            <person name="Sanchez J."/>
        </authorList>
    </citation>
    <scope>NUCLEOTIDE SEQUENCE</scope>
</reference>
<dbReference type="SUPFAM" id="SSF140736">
    <property type="entry name" value="Rv1873-like"/>
    <property type="match status" value="1"/>
</dbReference>
<organism evidence="1">
    <name type="scientific">mine drainage metagenome</name>
    <dbReference type="NCBI Taxonomy" id="410659"/>
    <lineage>
        <taxon>unclassified sequences</taxon>
        <taxon>metagenomes</taxon>
        <taxon>ecological metagenomes</taxon>
    </lineage>
</organism>
<dbReference type="EMBL" id="AUZX01012686">
    <property type="protein sequence ID" value="EQD38059.1"/>
    <property type="molecule type" value="Genomic_DNA"/>
</dbReference>
<dbReference type="InterPro" id="IPR014937">
    <property type="entry name" value="DUF1810"/>
</dbReference>
<dbReference type="InterPro" id="IPR036287">
    <property type="entry name" value="Rv1873-like_sf"/>
</dbReference>
<feature type="non-terminal residue" evidence="1">
    <location>
        <position position="125"/>
    </location>
</feature>